<sequence>MPVTNDISRRQDHGLYLKALAEITCQFQVEDDNSKRAILQSILEFTNILLMQYTTILDDTQSLTVPGLESKPPLTCPLVSNVLPAQRITADSQFPQLSLPVAPDILPDLCIEPTSDSQLQSTGTPTPSNIQQGANNVVSTPVYGDTDIPRIPTVDASEALTPTPAKEGTHRKRKSIELLPLTNKLDPQRPQQVKA</sequence>
<dbReference type="VEuPathDB" id="FungiDB:GMDG_06685"/>
<proteinExistence type="predicted"/>
<dbReference type="Proteomes" id="UP000011064">
    <property type="component" value="Unassembled WGS sequence"/>
</dbReference>
<keyword evidence="3" id="KW-1185">Reference proteome</keyword>
<name>L8FUR8_PSED2</name>
<dbReference type="HOGENOM" id="CLU_1396892_0_0_1"/>
<accession>L8FUR8</accession>
<protein>
    <submittedName>
        <fullName evidence="2">Uncharacterized protein</fullName>
    </submittedName>
</protein>
<evidence type="ECO:0000313" key="3">
    <source>
        <dbReference type="Proteomes" id="UP000011064"/>
    </source>
</evidence>
<reference evidence="3" key="1">
    <citation type="submission" date="2010-09" db="EMBL/GenBank/DDBJ databases">
        <title>The genome sequence of Geomyces destructans 20631-21.</title>
        <authorList>
            <consortium name="The Broad Institute Genome Sequencing Platform"/>
            <person name="Cuomo C.A."/>
            <person name="Blehert D.S."/>
            <person name="Lorch J.M."/>
            <person name="Young S.K."/>
            <person name="Zeng Q."/>
            <person name="Gargeya S."/>
            <person name="Fitzgerald M."/>
            <person name="Haas B."/>
            <person name="Abouelleil A."/>
            <person name="Alvarado L."/>
            <person name="Arachchi H.M."/>
            <person name="Berlin A."/>
            <person name="Brown A."/>
            <person name="Chapman S.B."/>
            <person name="Chen Z."/>
            <person name="Dunbar C."/>
            <person name="Freedman E."/>
            <person name="Gearin G."/>
            <person name="Gellesch M."/>
            <person name="Goldberg J."/>
            <person name="Griggs A."/>
            <person name="Gujja S."/>
            <person name="Heiman D."/>
            <person name="Howarth C."/>
            <person name="Larson L."/>
            <person name="Lui A."/>
            <person name="MacDonald P.J.P."/>
            <person name="Montmayeur A."/>
            <person name="Murphy C."/>
            <person name="Neiman D."/>
            <person name="Pearson M."/>
            <person name="Priest M."/>
            <person name="Roberts A."/>
            <person name="Saif S."/>
            <person name="Shea T."/>
            <person name="Shenoy N."/>
            <person name="Sisk P."/>
            <person name="Stolte C."/>
            <person name="Sykes S."/>
            <person name="Wortman J."/>
            <person name="Nusbaum C."/>
            <person name="Birren B."/>
        </authorList>
    </citation>
    <scope>NUCLEOTIDE SEQUENCE [LARGE SCALE GENOMIC DNA]</scope>
    <source>
        <strain evidence="3">ATCC MYA-4855 / 20631-21</strain>
    </source>
</reference>
<dbReference type="InParanoid" id="L8FUR8"/>
<evidence type="ECO:0000256" key="1">
    <source>
        <dbReference type="SAM" id="MobiDB-lite"/>
    </source>
</evidence>
<dbReference type="EMBL" id="GL573343">
    <property type="protein sequence ID" value="ELR04289.1"/>
    <property type="molecule type" value="Genomic_DNA"/>
</dbReference>
<evidence type="ECO:0000313" key="2">
    <source>
        <dbReference type="EMBL" id="ELR04289.1"/>
    </source>
</evidence>
<dbReference type="AlphaFoldDB" id="L8FUR8"/>
<feature type="region of interest" description="Disordered" evidence="1">
    <location>
        <begin position="153"/>
        <end position="195"/>
    </location>
</feature>
<gene>
    <name evidence="2" type="ORF">GMDG_06685</name>
</gene>
<organism evidence="2 3">
    <name type="scientific">Pseudogymnoascus destructans (strain ATCC MYA-4855 / 20631-21)</name>
    <name type="common">Bat white-nose syndrome fungus</name>
    <name type="synonym">Geomyces destructans</name>
    <dbReference type="NCBI Taxonomy" id="658429"/>
    <lineage>
        <taxon>Eukaryota</taxon>
        <taxon>Fungi</taxon>
        <taxon>Dikarya</taxon>
        <taxon>Ascomycota</taxon>
        <taxon>Pezizomycotina</taxon>
        <taxon>Leotiomycetes</taxon>
        <taxon>Thelebolales</taxon>
        <taxon>Thelebolaceae</taxon>
        <taxon>Pseudogymnoascus</taxon>
    </lineage>
</organism>
<feature type="region of interest" description="Disordered" evidence="1">
    <location>
        <begin position="114"/>
        <end position="135"/>
    </location>
</feature>